<organism evidence="3 4">
    <name type="scientific">Neocallimastix californiae</name>
    <dbReference type="NCBI Taxonomy" id="1754190"/>
    <lineage>
        <taxon>Eukaryota</taxon>
        <taxon>Fungi</taxon>
        <taxon>Fungi incertae sedis</taxon>
        <taxon>Chytridiomycota</taxon>
        <taxon>Chytridiomycota incertae sedis</taxon>
        <taxon>Neocallimastigomycetes</taxon>
        <taxon>Neocallimastigales</taxon>
        <taxon>Neocallimastigaceae</taxon>
        <taxon>Neocallimastix</taxon>
    </lineage>
</organism>
<proteinExistence type="predicted"/>
<feature type="domain" description="MATH" evidence="2">
    <location>
        <begin position="677"/>
        <end position="804"/>
    </location>
</feature>
<evidence type="ECO:0000313" key="4">
    <source>
        <dbReference type="Proteomes" id="UP000193920"/>
    </source>
</evidence>
<dbReference type="Pfam" id="PF22486">
    <property type="entry name" value="MATH_2"/>
    <property type="match status" value="5"/>
</dbReference>
<dbReference type="InterPro" id="IPR002083">
    <property type="entry name" value="MATH/TRAF_dom"/>
</dbReference>
<evidence type="ECO:0000313" key="3">
    <source>
        <dbReference type="EMBL" id="ORY13554.1"/>
    </source>
</evidence>
<dbReference type="InterPro" id="IPR008974">
    <property type="entry name" value="TRAF-like"/>
</dbReference>
<protein>
    <recommendedName>
        <fullName evidence="2">MATH domain-containing protein</fullName>
    </recommendedName>
</protein>
<feature type="domain" description="MATH" evidence="2">
    <location>
        <begin position="835"/>
        <end position="968"/>
    </location>
</feature>
<dbReference type="SMART" id="SM00061">
    <property type="entry name" value="MATH"/>
    <property type="match status" value="5"/>
</dbReference>
<keyword evidence="1" id="KW-0175">Coiled coil</keyword>
<feature type="domain" description="MATH" evidence="2">
    <location>
        <begin position="40"/>
        <end position="168"/>
    </location>
</feature>
<sequence>MNIALNVKSNSKEDNSKEKYEEKLKNLLGEQKTNEEIYEENSFEYEVVEFNKLINNYSRYISSPVFSIANRKWQIALESHSKLDSPNNFLKISLIEVNREYSNYTSAKCVLSFRNYNDYSCFSAFDSFLHKFDKKSSTLNSINIDKNDYMDFIKPLIKNNKVVVTVYIRVIINRKTYLEELKKYINNNDDIEIAAEDYYEWKIEDWEGLNEKEESQVFTIGETQWKLELYPKGYKPKEKDYMSLFLRCLTQDLYKHTSVMYIFVIRNYASYTPYFTLQPNNICHFKKNDCNGFYQYFKISNLYEKVKEYNDHQIIENNKAVIGVYIRIYKYNIDYYIEELKSLKKNNIITNSEFIEDYYKWNVEDFTSLKNEEYSPLFKIGGHSWKIKLKKNDKNKFLSLYLENEDVKAENEYLHIAADFVISIHHCEDYSYNKSSSALNYFSKNNRIWGWKEFISIEELKAEDNEHHLPLMEKDSFVICTFIRVYRYKYDLYLDELKYLINIESKDKKEILNQELFEWEIENWTDLKSIEYSYPFNVSGYKWKLELYPNGNDSKRKGYVSLYLNSMDGNDGKYINLETRYVLFIRNVSENSCFHGRVLNHVFKTEDWSYGFHYFIKNEDLFKINKNNNKSLIENNRVNVGVLIQTFNYNEEQYHEKLKGILDNNEKQEKNYEVMEEVYKEWKIEDWNSIEEEANSPLFNVGGYNWRIKIKINKKNNYFSVFLENMDCQNDYSVHICANYVLIIRNYYNFTCHKKQSSLNYFSKDDFCWGWSRFITLSDLLNESQESKKCNFIEDNKLTLAVCLRVYYYDHEKYLNELKFIAKREQTREDIIEREEYRSWKIDHWNEIQLKDTKEFNSEFEVSGYKWEIEVFPLGNSDEGLNYISFYLNNKDVMDNPYLKIYTKFVEVIKNPNNPLCFYTNGLSYYYKNNDNSYGYHKFIKQDNAIKENSFYKIPFIENNATELGLYLIIYKYTKEIYMKYLKNTVRTEQTANFESLGESYYELKMDFSNFVKQDVNKKEILYSPEFVIANRKWYKKY</sequence>
<feature type="domain" description="MATH" evidence="2">
    <location>
        <begin position="514"/>
        <end position="644"/>
    </location>
</feature>
<gene>
    <name evidence="3" type="ORF">LY90DRAFT_180914</name>
</gene>
<evidence type="ECO:0000256" key="1">
    <source>
        <dbReference type="SAM" id="Coils"/>
    </source>
</evidence>
<dbReference type="PROSITE" id="PS50144">
    <property type="entry name" value="MATH"/>
    <property type="match status" value="6"/>
</dbReference>
<feature type="coiled-coil region" evidence="1">
    <location>
        <begin position="658"/>
        <end position="685"/>
    </location>
</feature>
<dbReference type="STRING" id="1754190.A0A1Y1ZTJ0"/>
<name>A0A1Y1ZTJ0_9FUNG</name>
<keyword evidence="4" id="KW-1185">Reference proteome</keyword>
<accession>A0A1Y1ZTJ0</accession>
<dbReference type="PANTHER" id="PTHR46162">
    <property type="entry name" value="TRAF-LIKE FAMILY PROTEIN"/>
    <property type="match status" value="1"/>
</dbReference>
<reference evidence="3 4" key="1">
    <citation type="submission" date="2016-08" db="EMBL/GenBank/DDBJ databases">
        <title>A Parts List for Fungal Cellulosomes Revealed by Comparative Genomics.</title>
        <authorList>
            <consortium name="DOE Joint Genome Institute"/>
            <person name="Haitjema C.H."/>
            <person name="Gilmore S.P."/>
            <person name="Henske J.K."/>
            <person name="Solomon K.V."/>
            <person name="De Groot R."/>
            <person name="Kuo A."/>
            <person name="Mondo S.J."/>
            <person name="Salamov A.A."/>
            <person name="Labutti K."/>
            <person name="Zhao Z."/>
            <person name="Chiniquy J."/>
            <person name="Barry K."/>
            <person name="Brewer H.M."/>
            <person name="Purvine S.O."/>
            <person name="Wright A.T."/>
            <person name="Boxma B."/>
            <person name="Van Alen T."/>
            <person name="Hackstein J.H."/>
            <person name="Baker S.E."/>
            <person name="Grigoriev I.V."/>
            <person name="O'Malley M.A."/>
        </authorList>
    </citation>
    <scope>NUCLEOTIDE SEQUENCE [LARGE SCALE GENOMIC DNA]</scope>
    <source>
        <strain evidence="3 4">G1</strain>
    </source>
</reference>
<comment type="caution">
    <text evidence="3">The sequence shown here is derived from an EMBL/GenBank/DDBJ whole genome shotgun (WGS) entry which is preliminary data.</text>
</comment>
<dbReference type="Gene3D" id="2.60.210.10">
    <property type="entry name" value="Apoptosis, Tumor Necrosis Factor Receptor Associated Protein 2, Chain A"/>
    <property type="match status" value="6"/>
</dbReference>
<dbReference type="AlphaFoldDB" id="A0A1Y1ZTJ0"/>
<dbReference type="Proteomes" id="UP000193920">
    <property type="component" value="Unassembled WGS sequence"/>
</dbReference>
<dbReference type="OrthoDB" id="289038at2759"/>
<evidence type="ECO:0000259" key="2">
    <source>
        <dbReference type="PROSITE" id="PS50144"/>
    </source>
</evidence>
<dbReference type="SUPFAM" id="SSF49599">
    <property type="entry name" value="TRAF domain-like"/>
    <property type="match status" value="6"/>
</dbReference>
<dbReference type="PANTHER" id="PTHR46162:SF55">
    <property type="entry name" value="MATH DOMAIN-CONTAINING PROTEIN"/>
    <property type="match status" value="1"/>
</dbReference>
<feature type="coiled-coil region" evidence="1">
    <location>
        <begin position="10"/>
        <end position="37"/>
    </location>
</feature>
<feature type="domain" description="MATH" evidence="2">
    <location>
        <begin position="356"/>
        <end position="483"/>
    </location>
</feature>
<dbReference type="EMBL" id="MCOG01000359">
    <property type="protein sequence ID" value="ORY13554.1"/>
    <property type="molecule type" value="Genomic_DNA"/>
</dbReference>
<feature type="domain" description="MATH" evidence="2">
    <location>
        <begin position="196"/>
        <end position="326"/>
    </location>
</feature>